<keyword evidence="3" id="KW-1185">Reference proteome</keyword>
<feature type="transmembrane region" description="Helical" evidence="1">
    <location>
        <begin position="45"/>
        <end position="68"/>
    </location>
</feature>
<keyword evidence="1" id="KW-0812">Transmembrane</keyword>
<dbReference type="Proteomes" id="UP001596039">
    <property type="component" value="Unassembled WGS sequence"/>
</dbReference>
<organism evidence="2 3">
    <name type="scientific">Lysinimonas soli</name>
    <dbReference type="NCBI Taxonomy" id="1074233"/>
    <lineage>
        <taxon>Bacteria</taxon>
        <taxon>Bacillati</taxon>
        <taxon>Actinomycetota</taxon>
        <taxon>Actinomycetes</taxon>
        <taxon>Micrococcales</taxon>
        <taxon>Microbacteriaceae</taxon>
        <taxon>Lysinimonas</taxon>
    </lineage>
</organism>
<comment type="caution">
    <text evidence="2">The sequence shown here is derived from an EMBL/GenBank/DDBJ whole genome shotgun (WGS) entry which is preliminary data.</text>
</comment>
<reference evidence="3" key="1">
    <citation type="journal article" date="2019" name="Int. J. Syst. Evol. Microbiol.">
        <title>The Global Catalogue of Microorganisms (GCM) 10K type strain sequencing project: providing services to taxonomists for standard genome sequencing and annotation.</title>
        <authorList>
            <consortium name="The Broad Institute Genomics Platform"/>
            <consortium name="The Broad Institute Genome Sequencing Center for Infectious Disease"/>
            <person name="Wu L."/>
            <person name="Ma J."/>
        </authorList>
    </citation>
    <scope>NUCLEOTIDE SEQUENCE [LARGE SCALE GENOMIC DNA]</scope>
    <source>
        <strain evidence="3">CGMCC 4.6997</strain>
    </source>
</reference>
<evidence type="ECO:0000313" key="2">
    <source>
        <dbReference type="EMBL" id="MFC5502103.1"/>
    </source>
</evidence>
<keyword evidence="1" id="KW-0472">Membrane</keyword>
<accession>A0ABW0NS09</accession>
<name>A0ABW0NS09_9MICO</name>
<gene>
    <name evidence="2" type="ORF">ACFPJ4_07620</name>
</gene>
<dbReference type="EMBL" id="JBHSMG010000002">
    <property type="protein sequence ID" value="MFC5502103.1"/>
    <property type="molecule type" value="Genomic_DNA"/>
</dbReference>
<protein>
    <submittedName>
        <fullName evidence="2">Uncharacterized protein</fullName>
    </submittedName>
</protein>
<dbReference type="RefSeq" id="WP_386739806.1">
    <property type="nucleotide sequence ID" value="NZ_JBHSMG010000002.1"/>
</dbReference>
<proteinExistence type="predicted"/>
<evidence type="ECO:0000313" key="3">
    <source>
        <dbReference type="Proteomes" id="UP001596039"/>
    </source>
</evidence>
<feature type="transmembrane region" description="Helical" evidence="1">
    <location>
        <begin position="12"/>
        <end position="33"/>
    </location>
</feature>
<sequence>MAPVEVRAARFLWRHRTVVAGLAALWNVAFIWVGPLTIPDAFSPVFPRVVAIVGALIFATLCVISFVYDRRKGASSPRA</sequence>
<keyword evidence="1" id="KW-1133">Transmembrane helix</keyword>
<evidence type="ECO:0000256" key="1">
    <source>
        <dbReference type="SAM" id="Phobius"/>
    </source>
</evidence>